<name>A0AAW9RH41_9HYPH</name>
<comment type="caution">
    <text evidence="1">The sequence shown here is derived from an EMBL/GenBank/DDBJ whole genome shotgun (WGS) entry which is preliminary data.</text>
</comment>
<keyword evidence="2" id="KW-1185">Reference proteome</keyword>
<dbReference type="AlphaFoldDB" id="A0AAW9RH41"/>
<dbReference type="EMBL" id="JAZHOF010000003">
    <property type="protein sequence ID" value="MEJ8571240.1"/>
    <property type="molecule type" value="Genomic_DNA"/>
</dbReference>
<gene>
    <name evidence="1" type="ORF">V3328_07130</name>
</gene>
<evidence type="ECO:0000313" key="1">
    <source>
        <dbReference type="EMBL" id="MEJ8571240.1"/>
    </source>
</evidence>
<dbReference type="Proteomes" id="UP001378188">
    <property type="component" value="Unassembled WGS sequence"/>
</dbReference>
<dbReference type="RefSeq" id="WP_340328943.1">
    <property type="nucleotide sequence ID" value="NZ_JAZHOF010000003.1"/>
</dbReference>
<reference evidence="1 2" key="1">
    <citation type="submission" date="2024-02" db="EMBL/GenBank/DDBJ databases">
        <title>Genome analysis and characterization of Microbaculum marinisediminis sp. nov., isolated from marine sediment.</title>
        <authorList>
            <person name="Du Z.-J."/>
            <person name="Ye Y.-Q."/>
            <person name="Zhang Z.-R."/>
            <person name="Yuan S.-M."/>
            <person name="Zhang X.-Y."/>
        </authorList>
    </citation>
    <scope>NUCLEOTIDE SEQUENCE [LARGE SCALE GENOMIC DNA]</scope>
    <source>
        <strain evidence="1 2">SDUM1044001</strain>
    </source>
</reference>
<accession>A0AAW9RH41</accession>
<organism evidence="1 2">
    <name type="scientific">Microbaculum marinum</name>
    <dbReference type="NCBI Taxonomy" id="1764581"/>
    <lineage>
        <taxon>Bacteria</taxon>
        <taxon>Pseudomonadati</taxon>
        <taxon>Pseudomonadota</taxon>
        <taxon>Alphaproteobacteria</taxon>
        <taxon>Hyphomicrobiales</taxon>
        <taxon>Tepidamorphaceae</taxon>
        <taxon>Microbaculum</taxon>
    </lineage>
</organism>
<evidence type="ECO:0000313" key="2">
    <source>
        <dbReference type="Proteomes" id="UP001378188"/>
    </source>
</evidence>
<protein>
    <submittedName>
        <fullName evidence="1">Uncharacterized protein</fullName>
    </submittedName>
</protein>
<sequence>MPIPEIWEWALDPHELKEFVHSYASVLASEGDDVMKSQEFILPADAEVAGLEIVDQYGDAETSVGVVVLQVNEADRESELFDGEGTLFRLQHRIVTEYPRIHNRSIMLRIKRL</sequence>
<proteinExistence type="predicted"/>